<protein>
    <submittedName>
        <fullName evidence="2">Uncharacterized protein</fullName>
    </submittedName>
</protein>
<dbReference type="EMBL" id="BAAATZ010000002">
    <property type="protein sequence ID" value="GAA2718514.1"/>
    <property type="molecule type" value="Genomic_DNA"/>
</dbReference>
<feature type="compositionally biased region" description="Basic and acidic residues" evidence="1">
    <location>
        <begin position="39"/>
        <end position="49"/>
    </location>
</feature>
<feature type="region of interest" description="Disordered" evidence="1">
    <location>
        <begin position="29"/>
        <end position="53"/>
    </location>
</feature>
<evidence type="ECO:0000313" key="2">
    <source>
        <dbReference type="EMBL" id="GAA2718514.1"/>
    </source>
</evidence>
<reference evidence="2 3" key="1">
    <citation type="journal article" date="2019" name="Int. J. Syst. Evol. Microbiol.">
        <title>The Global Catalogue of Microorganisms (GCM) 10K type strain sequencing project: providing services to taxonomists for standard genome sequencing and annotation.</title>
        <authorList>
            <consortium name="The Broad Institute Genomics Platform"/>
            <consortium name="The Broad Institute Genome Sequencing Center for Infectious Disease"/>
            <person name="Wu L."/>
            <person name="Ma J."/>
        </authorList>
    </citation>
    <scope>NUCLEOTIDE SEQUENCE [LARGE SCALE GENOMIC DNA]</scope>
    <source>
        <strain evidence="2 3">JCM 8201</strain>
    </source>
</reference>
<comment type="caution">
    <text evidence="2">The sequence shown here is derived from an EMBL/GenBank/DDBJ whole genome shotgun (WGS) entry which is preliminary data.</text>
</comment>
<gene>
    <name evidence="2" type="ORF">GCM10010439_01640</name>
</gene>
<organism evidence="2 3">
    <name type="scientific">Actinocorallia aurantiaca</name>
    <dbReference type="NCBI Taxonomy" id="46204"/>
    <lineage>
        <taxon>Bacteria</taxon>
        <taxon>Bacillati</taxon>
        <taxon>Actinomycetota</taxon>
        <taxon>Actinomycetes</taxon>
        <taxon>Streptosporangiales</taxon>
        <taxon>Thermomonosporaceae</taxon>
        <taxon>Actinocorallia</taxon>
    </lineage>
</organism>
<evidence type="ECO:0000256" key="1">
    <source>
        <dbReference type="SAM" id="MobiDB-lite"/>
    </source>
</evidence>
<sequence>MGVDYMPRSGGSIPDKHINLEKAQFFHCRNADAGPGTREPGRARNRERAGSGLPLAVHKRTSICIPVIADQEKFKLEN</sequence>
<keyword evidence="3" id="KW-1185">Reference proteome</keyword>
<accession>A0ABN3TTT2</accession>
<proteinExistence type="predicted"/>
<dbReference type="Proteomes" id="UP001501842">
    <property type="component" value="Unassembled WGS sequence"/>
</dbReference>
<name>A0ABN3TTT2_9ACTN</name>
<evidence type="ECO:0000313" key="3">
    <source>
        <dbReference type="Proteomes" id="UP001501842"/>
    </source>
</evidence>